<evidence type="ECO:0000313" key="22">
    <source>
        <dbReference type="EMBL" id="QLA46952.1"/>
    </source>
</evidence>
<evidence type="ECO:0000256" key="11">
    <source>
        <dbReference type="ARBA" id="ARBA00022870"/>
    </source>
</evidence>
<evidence type="ECO:0000256" key="3">
    <source>
        <dbReference type="ARBA" id="ARBA00004482"/>
    </source>
</evidence>
<keyword evidence="14" id="KW-0325">Glycoprotein</keyword>
<evidence type="ECO:0000256" key="8">
    <source>
        <dbReference type="ARBA" id="ARBA00022804"/>
    </source>
</evidence>
<sequence>MRFKELFLLFALLVLLDCHFCKVTVRKNGRRGKTLQLNTLDFIRKNKHILERILKEFAKKRNAQMSETNLAVTSGVNLTVEMSGIDNITSQVDMLGSEVVSTFITSENGTVLNEIDDKVNNHSITVVHEFDDEFFQEDEYTFQSKAEHKGHYVYVRIDTNRTSKMIAKPDLGTLRAGTTSEYLICTEQSWEDDETSYIDTNMALKNCPSIGTCCNGDPHETDIDSLNFPNLFTSTPKGSDIIVVNYHTAHLELWFENCEMIMESSGCVAHTFLSSGIWYSLLADNKTFPIVHFIIPRIKRNANCVLRLCGLTKGRRLNNLGWELKRHTVTARLFKRPEDADKIQVGRKLLSYSTKVPLQGYRWDNICNTKNQLIPHKRSRLHHHLRSVAGKKKTYCNNTLITDHQLTSLHGCYQVADYKTYFQCPGLEHNKNGTKEDVNCTLSHNLSNCDKGLCFDVMMNGTGIVTVAGEKWTVNRQCTHKCTFYMQPYEEVSVKCPDGKMHKIVSNLVDHNCPLVDLTNGMSLYICRATARPKTMFVLSVWLIVGLPALVLTLTLMRWLIALTCKTFTYVCRLKDRKKGNCQYCGTFVPSCFEWQRHTHCNVGECPFCKKRFSVQGLISHAKFCLDKEECLRKDEDAVNELRTPRLLLLLGYYSAKGRKGFSKTVWLIVLLLLVGMIIQPVTGIKNVQLQDGLWSDELEGVAHCTEDCYILENKCYCEKEKDETEKNIVFKSRSLMSTLEHVQKAKEYTADVQAPWGSVHIPSTYHPVYSPSSIKMAWTSEEKDDSGKIVLSGKATGHLQLSPHTGLSFLIQSEKSSETRLLNINIIDFTQIYQTRFEYLTGDRKVGDWMHGTCSGPCPDKCGCTSPTCLHTDWPGSRNWHCNPTWCWRMDSGCTCCGLDIVEPFQKWAVSKWTSTYEGTGYIACVEFSKDRRHCDVISEGTAITYGPYKVQLSEVTNVVKSIPTEFALIHHVDDKSNLDLLATKALIGSELLCKLQSCAHGGPGDYQIFDLKAITSNKADSEFYIMPPEAVKKLKHSWMSWNGVVQRYTCSVGHWPTCSASGVVESNTDAFNNIMQVSRNISDDFFFHSLHTTLKTSVPTLELEARPKKGGGSIEVYIEVDKLMLEPKEAELTRIDFKVHECSGCFGCNTGFTCLGSLLQEGAEELGMHIKSNTEHTVVESSTILTHTHNGTGFEIKGFTPLDIKTICLEVAEGRLCRTCPQPVTACTSIQLEPPKQLLLENRSTLKATQVDKCSSWLSCWMGSAKNFFSSVSSMFGNIFGSFFTGLLVTILSIGIPILLIFFKDYLPNPFFFCKKGRALMKKRKGNTPYDKLPLILQDSNDLDPDDLRHMLRKTKRQ</sequence>
<dbReference type="InterPro" id="IPR048801">
    <property type="entry name" value="Gn_nairovirus"/>
</dbReference>
<evidence type="ECO:0000256" key="4">
    <source>
        <dbReference type="ARBA" id="ARBA00022506"/>
    </source>
</evidence>
<dbReference type="GO" id="GO:0055036">
    <property type="term" value="C:virion membrane"/>
    <property type="evidence" value="ECO:0007669"/>
    <property type="project" value="UniProtKB-SubCell"/>
</dbReference>
<feature type="domain" description="Hantavirus glycoprotein Gc N-terminal" evidence="19">
    <location>
        <begin position="773"/>
        <end position="1095"/>
    </location>
</feature>
<keyword evidence="8" id="KW-1161">Viral attachment to host cell</keyword>
<keyword evidence="11" id="KW-1043">Host membrane</keyword>
<evidence type="ECO:0000256" key="10">
    <source>
        <dbReference type="ARBA" id="ARBA00022844"/>
    </source>
</evidence>
<evidence type="ECO:0000256" key="13">
    <source>
        <dbReference type="ARBA" id="ARBA00023157"/>
    </source>
</evidence>
<evidence type="ECO:0000256" key="16">
    <source>
        <dbReference type="ARBA" id="ARBA00023296"/>
    </source>
</evidence>
<keyword evidence="13" id="KW-1015">Disulfide bond</keyword>
<feature type="domain" description="Structural glycoprotein Gn nairovirus" evidence="21">
    <location>
        <begin position="367"/>
        <end position="684"/>
    </location>
</feature>
<evidence type="ECO:0000256" key="17">
    <source>
        <dbReference type="ARBA" id="ARBA00031199"/>
    </source>
</evidence>
<keyword evidence="12 18" id="KW-0472">Membrane</keyword>
<dbReference type="InterPro" id="IPR002532">
    <property type="entry name" value="Hanta_Gc_N"/>
</dbReference>
<evidence type="ECO:0000256" key="5">
    <source>
        <dbReference type="ARBA" id="ARBA00022510"/>
    </source>
</evidence>
<keyword evidence="4" id="KW-1168">Fusion of virus membrane with host membrane</keyword>
<feature type="transmembrane region" description="Helical" evidence="18">
    <location>
        <begin position="536"/>
        <end position="557"/>
    </location>
</feature>
<keyword evidence="10" id="KW-0946">Virion</keyword>
<keyword evidence="15" id="KW-1038">Host endoplasmic reticulum</keyword>
<dbReference type="InterPro" id="IPR048791">
    <property type="entry name" value="Gc_C_bunya"/>
</dbReference>
<reference evidence="22" key="1">
    <citation type="submission" date="2019-05" db="EMBL/GenBank/DDBJ databases">
        <title>Genomic Characterization of 104 Bunyaviruses in the Families Peribunyaviridae, Nairoviridae, and Phenuiviridae.</title>
        <authorList>
            <person name="Kapuscinski M."/>
            <person name="Bergren N."/>
            <person name="Russell B."/>
            <person name="Lee J."/>
            <person name="Borland E."/>
            <person name="King D."/>
            <person name="Burkhalter K."/>
            <person name="Stenglein M."/>
            <person name="Kading R."/>
        </authorList>
    </citation>
    <scope>NUCLEOTIDE SEQUENCE</scope>
    <source>
        <strain evidence="22">Dry Tortugas</strain>
    </source>
</reference>
<evidence type="ECO:0000256" key="14">
    <source>
        <dbReference type="ARBA" id="ARBA00023180"/>
    </source>
</evidence>
<dbReference type="GO" id="GO:0019062">
    <property type="term" value="P:virion attachment to host cell"/>
    <property type="evidence" value="ECO:0007669"/>
    <property type="project" value="UniProtKB-KW"/>
</dbReference>
<evidence type="ECO:0000259" key="19">
    <source>
        <dbReference type="Pfam" id="PF01561"/>
    </source>
</evidence>
<keyword evidence="18" id="KW-1133">Transmembrane helix</keyword>
<evidence type="ECO:0000256" key="2">
    <source>
        <dbReference type="ARBA" id="ARBA00004381"/>
    </source>
</evidence>
<keyword evidence="7" id="KW-1162">Viral penetration into host cytoplasm</keyword>
<evidence type="ECO:0000259" key="20">
    <source>
        <dbReference type="Pfam" id="PF20682"/>
    </source>
</evidence>
<feature type="domain" description="Glycoprotein Gc C-terminal bunyavirales" evidence="20">
    <location>
        <begin position="1103"/>
        <end position="1305"/>
    </location>
</feature>
<proteinExistence type="predicted"/>
<comment type="subcellular location">
    <subcellularLocation>
        <location evidence="1">Host Golgi apparatus membrane</location>
        <topology evidence="1">Single-pass type I membrane protein</topology>
    </subcellularLocation>
    <subcellularLocation>
        <location evidence="3">Host endoplasmic reticulum membrane</location>
        <topology evidence="3">Single-pass type I membrane protein</topology>
    </subcellularLocation>
    <subcellularLocation>
        <location evidence="2">Virion membrane</location>
        <topology evidence="2">Single-pass membrane protein</topology>
    </subcellularLocation>
</comment>
<accession>A0A7D9MVM6</accession>
<dbReference type="GO" id="GO:0039654">
    <property type="term" value="P:fusion of virus membrane with host endosome membrane"/>
    <property type="evidence" value="ECO:0007669"/>
    <property type="project" value="UniProtKB-KW"/>
</dbReference>
<feature type="transmembrane region" description="Helical" evidence="18">
    <location>
        <begin position="1281"/>
        <end position="1305"/>
    </location>
</feature>
<dbReference type="GO" id="GO:0044167">
    <property type="term" value="C:host cell endoplasmic reticulum membrane"/>
    <property type="evidence" value="ECO:0007669"/>
    <property type="project" value="UniProtKB-SubCell"/>
</dbReference>
<dbReference type="GO" id="GO:0044178">
    <property type="term" value="C:host cell Golgi membrane"/>
    <property type="evidence" value="ECO:0007669"/>
    <property type="project" value="UniProtKB-SubCell"/>
</dbReference>
<keyword evidence="9" id="KW-1040">Host Golgi apparatus</keyword>
<evidence type="ECO:0000256" key="9">
    <source>
        <dbReference type="ARBA" id="ARBA00022812"/>
    </source>
</evidence>
<keyword evidence="6" id="KW-0945">Host-virus interaction</keyword>
<evidence type="ECO:0000259" key="21">
    <source>
        <dbReference type="Pfam" id="PF20726"/>
    </source>
</evidence>
<dbReference type="Pfam" id="PF20726">
    <property type="entry name" value="Nairovirus_Gn"/>
    <property type="match status" value="1"/>
</dbReference>
<keyword evidence="5" id="KW-1170">Fusion of virus membrane with host endosomal membrane</keyword>
<evidence type="ECO:0000256" key="15">
    <source>
        <dbReference type="ARBA" id="ARBA00023184"/>
    </source>
</evidence>
<dbReference type="GO" id="GO:0046718">
    <property type="term" value="P:symbiont entry into host cell"/>
    <property type="evidence" value="ECO:0007669"/>
    <property type="project" value="UniProtKB-KW"/>
</dbReference>
<evidence type="ECO:0000256" key="6">
    <source>
        <dbReference type="ARBA" id="ARBA00022581"/>
    </source>
</evidence>
<evidence type="ECO:0000256" key="18">
    <source>
        <dbReference type="SAM" id="Phobius"/>
    </source>
</evidence>
<protein>
    <recommendedName>
        <fullName evidence="17">M polyprotein</fullName>
    </recommendedName>
</protein>
<evidence type="ECO:0000256" key="12">
    <source>
        <dbReference type="ARBA" id="ARBA00023136"/>
    </source>
</evidence>
<dbReference type="EMBL" id="MK896562">
    <property type="protein sequence ID" value="QLA46952.1"/>
    <property type="molecule type" value="Viral_cRNA"/>
</dbReference>
<evidence type="ECO:0000256" key="1">
    <source>
        <dbReference type="ARBA" id="ARBA00004244"/>
    </source>
</evidence>
<feature type="transmembrane region" description="Helical" evidence="18">
    <location>
        <begin position="665"/>
        <end position="682"/>
    </location>
</feature>
<keyword evidence="16" id="KW-1160">Virus entry into host cell</keyword>
<evidence type="ECO:0000256" key="7">
    <source>
        <dbReference type="ARBA" id="ARBA00022595"/>
    </source>
</evidence>
<dbReference type="Gene3D" id="1.10.8.1320">
    <property type="match status" value="1"/>
</dbReference>
<organism evidence="22">
    <name type="scientific">Orthonairovirus bushkeyense</name>
    <dbReference type="NCBI Taxonomy" id="3052510"/>
    <lineage>
        <taxon>Viruses</taxon>
        <taxon>Riboviria</taxon>
        <taxon>Orthornavirae</taxon>
        <taxon>Negarnaviricota</taxon>
        <taxon>Polyploviricotina</taxon>
        <taxon>Bunyaviricetes</taxon>
        <taxon>Hareavirales</taxon>
        <taxon>Nairoviridae</taxon>
        <taxon>Orthonairovirus</taxon>
    </lineage>
</organism>
<keyword evidence="18" id="KW-0812">Transmembrane</keyword>
<dbReference type="Pfam" id="PF20682">
    <property type="entry name" value="Hanta_Gc_C"/>
    <property type="match status" value="1"/>
</dbReference>
<name>A0A7D9MVM6_9VIRU</name>
<dbReference type="Pfam" id="PF01561">
    <property type="entry name" value="Hanta_Gc_N"/>
    <property type="match status" value="1"/>
</dbReference>